<evidence type="ECO:0000313" key="3">
    <source>
        <dbReference type="EMBL" id="KAG0146302.1"/>
    </source>
</evidence>
<accession>A0A9P6TBI4</accession>
<feature type="chain" id="PRO_5040315307" evidence="2">
    <location>
        <begin position="23"/>
        <end position="201"/>
    </location>
</feature>
<organism evidence="3 4">
    <name type="scientific">Cronartium quercuum f. sp. fusiforme G11</name>
    <dbReference type="NCBI Taxonomy" id="708437"/>
    <lineage>
        <taxon>Eukaryota</taxon>
        <taxon>Fungi</taxon>
        <taxon>Dikarya</taxon>
        <taxon>Basidiomycota</taxon>
        <taxon>Pucciniomycotina</taxon>
        <taxon>Pucciniomycetes</taxon>
        <taxon>Pucciniales</taxon>
        <taxon>Coleosporiaceae</taxon>
        <taxon>Cronartium</taxon>
    </lineage>
</organism>
<evidence type="ECO:0000256" key="1">
    <source>
        <dbReference type="SAM" id="MobiDB-lite"/>
    </source>
</evidence>
<evidence type="ECO:0000313" key="4">
    <source>
        <dbReference type="Proteomes" id="UP000886653"/>
    </source>
</evidence>
<protein>
    <submittedName>
        <fullName evidence="3">Uncharacterized protein</fullName>
    </submittedName>
</protein>
<feature type="region of interest" description="Disordered" evidence="1">
    <location>
        <begin position="79"/>
        <end position="134"/>
    </location>
</feature>
<name>A0A9P6TBI4_9BASI</name>
<comment type="caution">
    <text evidence="3">The sequence shown here is derived from an EMBL/GenBank/DDBJ whole genome shotgun (WGS) entry which is preliminary data.</text>
</comment>
<keyword evidence="2" id="KW-0732">Signal</keyword>
<proteinExistence type="predicted"/>
<dbReference type="EMBL" id="MU167263">
    <property type="protein sequence ID" value="KAG0146302.1"/>
    <property type="molecule type" value="Genomic_DNA"/>
</dbReference>
<sequence length="201" mass="22588">MQTEKHFLFFFSAFMIFNVAHQRPVMESLKTSPEDVVGVVKEEAPEAVGNLNGLCKTVGDGPHRPMKDEASRPILEKYEDSATSQQSEIHQMTQKSSEQPKSDNAEAPIQKRLEETSSPQLMTPTTKDAGESPSLLVVESKKPQIDYYAVLGTNKPEGITKKELMERIQSAFKEKALKTIPYYNLHDVNAEENFGRVEQTD</sequence>
<gene>
    <name evidence="3" type="ORF">CROQUDRAFT_92923</name>
</gene>
<feature type="signal peptide" evidence="2">
    <location>
        <begin position="1"/>
        <end position="22"/>
    </location>
</feature>
<feature type="compositionally biased region" description="Polar residues" evidence="1">
    <location>
        <begin position="116"/>
        <end position="126"/>
    </location>
</feature>
<evidence type="ECO:0000256" key="2">
    <source>
        <dbReference type="SAM" id="SignalP"/>
    </source>
</evidence>
<feature type="compositionally biased region" description="Polar residues" evidence="1">
    <location>
        <begin position="81"/>
        <end position="97"/>
    </location>
</feature>
<feature type="compositionally biased region" description="Basic and acidic residues" evidence="1">
    <location>
        <begin position="98"/>
        <end position="115"/>
    </location>
</feature>
<keyword evidence="4" id="KW-1185">Reference proteome</keyword>
<dbReference type="Proteomes" id="UP000886653">
    <property type="component" value="Unassembled WGS sequence"/>
</dbReference>
<dbReference type="AlphaFoldDB" id="A0A9P6TBI4"/>
<reference evidence="3" key="1">
    <citation type="submission" date="2013-11" db="EMBL/GenBank/DDBJ databases">
        <title>Genome sequence of the fusiform rust pathogen reveals effectors for host alternation and coevolution with pine.</title>
        <authorList>
            <consortium name="DOE Joint Genome Institute"/>
            <person name="Smith K."/>
            <person name="Pendleton A."/>
            <person name="Kubisiak T."/>
            <person name="Anderson C."/>
            <person name="Salamov A."/>
            <person name="Aerts A."/>
            <person name="Riley R."/>
            <person name="Clum A."/>
            <person name="Lindquist E."/>
            <person name="Ence D."/>
            <person name="Campbell M."/>
            <person name="Kronenberg Z."/>
            <person name="Feau N."/>
            <person name="Dhillon B."/>
            <person name="Hamelin R."/>
            <person name="Burleigh J."/>
            <person name="Smith J."/>
            <person name="Yandell M."/>
            <person name="Nelson C."/>
            <person name="Grigoriev I."/>
            <person name="Davis J."/>
        </authorList>
    </citation>
    <scope>NUCLEOTIDE SEQUENCE</scope>
    <source>
        <strain evidence="3">G11</strain>
    </source>
</reference>